<evidence type="ECO:0000256" key="3">
    <source>
        <dbReference type="ARBA" id="ARBA00022597"/>
    </source>
</evidence>
<feature type="transmembrane region" description="Helical" evidence="7">
    <location>
        <begin position="81"/>
        <end position="101"/>
    </location>
</feature>
<dbReference type="GO" id="GO:0005789">
    <property type="term" value="C:endoplasmic reticulum membrane"/>
    <property type="evidence" value="ECO:0007669"/>
    <property type="project" value="TreeGrafter"/>
</dbReference>
<sequence length="392" mass="42736">MHMPNSRGEALSVFLAILQTTAGQWATISALIFGGCCSNAWTLELATSRNPHAGSLITFAQGDQKKLSVFARIRRIRPRPLAVPISRWLIQVMLFLSVSLLNNAAFGYRVPMAVHIVFRSGGLVVNMILGRLVLGRRYRWSQVIAIILISVGIGAATASGAGPPTNESTMGPSYADFGIGILMLSLALVLSTFLGFSQESTYGKYGRHWEEGMFFLHFLALPMFAFVKDDLVRQIRFANSTEHMSLLELIHVSFKAIGAHHLFSPVFPSPALSPSAPRRPVWLRTSSPPSISTLTIPIFWIHLLLNVFTQFICVAGVNRLTSRVSSLTVILVLSLRKAISLIISVVIIGRSSGNAQLWGGSAVVLIGTVLYTLGSGETVKKDEHNADNAKNR</sequence>
<evidence type="ECO:0000313" key="10">
    <source>
        <dbReference type="Proteomes" id="UP000886523"/>
    </source>
</evidence>
<dbReference type="GO" id="GO:0000139">
    <property type="term" value="C:Golgi membrane"/>
    <property type="evidence" value="ECO:0007669"/>
    <property type="project" value="TreeGrafter"/>
</dbReference>
<dbReference type="EMBL" id="MU129007">
    <property type="protein sequence ID" value="KAF9510968.1"/>
    <property type="molecule type" value="Genomic_DNA"/>
</dbReference>
<evidence type="ECO:0000313" key="9">
    <source>
        <dbReference type="EMBL" id="KAF9510968.1"/>
    </source>
</evidence>
<reference evidence="9" key="1">
    <citation type="journal article" date="2020" name="Nat. Commun.">
        <title>Large-scale genome sequencing of mycorrhizal fungi provides insights into the early evolution of symbiotic traits.</title>
        <authorList>
            <person name="Miyauchi S."/>
            <person name="Kiss E."/>
            <person name="Kuo A."/>
            <person name="Drula E."/>
            <person name="Kohler A."/>
            <person name="Sanchez-Garcia M."/>
            <person name="Morin E."/>
            <person name="Andreopoulos B."/>
            <person name="Barry K.W."/>
            <person name="Bonito G."/>
            <person name="Buee M."/>
            <person name="Carver A."/>
            <person name="Chen C."/>
            <person name="Cichocki N."/>
            <person name="Clum A."/>
            <person name="Culley D."/>
            <person name="Crous P.W."/>
            <person name="Fauchery L."/>
            <person name="Girlanda M."/>
            <person name="Hayes R.D."/>
            <person name="Keri Z."/>
            <person name="LaButti K."/>
            <person name="Lipzen A."/>
            <person name="Lombard V."/>
            <person name="Magnuson J."/>
            <person name="Maillard F."/>
            <person name="Murat C."/>
            <person name="Nolan M."/>
            <person name="Ohm R.A."/>
            <person name="Pangilinan J."/>
            <person name="Pereira M.F."/>
            <person name="Perotto S."/>
            <person name="Peter M."/>
            <person name="Pfister S."/>
            <person name="Riley R."/>
            <person name="Sitrit Y."/>
            <person name="Stielow J.B."/>
            <person name="Szollosi G."/>
            <person name="Zifcakova L."/>
            <person name="Stursova M."/>
            <person name="Spatafora J.W."/>
            <person name="Tedersoo L."/>
            <person name="Vaario L.M."/>
            <person name="Yamada A."/>
            <person name="Yan M."/>
            <person name="Wang P."/>
            <person name="Xu J."/>
            <person name="Bruns T."/>
            <person name="Baldrian P."/>
            <person name="Vilgalys R."/>
            <person name="Dunand C."/>
            <person name="Henrissat B."/>
            <person name="Grigoriev I.V."/>
            <person name="Hibbett D."/>
            <person name="Nagy L.G."/>
            <person name="Martin F.M."/>
        </authorList>
    </citation>
    <scope>NUCLEOTIDE SEQUENCE</scope>
    <source>
        <strain evidence="9">UP504</strain>
    </source>
</reference>
<dbReference type="InterPro" id="IPR013657">
    <property type="entry name" value="SCL35B1-4/HUT1"/>
</dbReference>
<dbReference type="OrthoDB" id="999962at2759"/>
<feature type="transmembrane region" description="Helical" evidence="7">
    <location>
        <begin position="355"/>
        <end position="373"/>
    </location>
</feature>
<feature type="transmembrane region" description="Helical" evidence="7">
    <location>
        <begin position="208"/>
        <end position="227"/>
    </location>
</feature>
<dbReference type="PANTHER" id="PTHR10778">
    <property type="entry name" value="SOLUTE CARRIER FAMILY 35 MEMBER B"/>
    <property type="match status" value="1"/>
</dbReference>
<comment type="subcellular location">
    <subcellularLocation>
        <location evidence="1">Endomembrane system</location>
        <topology evidence="1">Multi-pass membrane protein</topology>
    </subcellularLocation>
</comment>
<keyword evidence="8" id="KW-0732">Signal</keyword>
<feature type="transmembrane region" description="Helical" evidence="7">
    <location>
        <begin position="298"/>
        <end position="317"/>
    </location>
</feature>
<name>A0A9P6DTV2_9AGAM</name>
<dbReference type="Proteomes" id="UP000886523">
    <property type="component" value="Unassembled WGS sequence"/>
</dbReference>
<dbReference type="AlphaFoldDB" id="A0A9P6DTV2"/>
<evidence type="ECO:0008006" key="11">
    <source>
        <dbReference type="Google" id="ProtNLM"/>
    </source>
</evidence>
<feature type="transmembrane region" description="Helical" evidence="7">
    <location>
        <begin position="174"/>
        <end position="196"/>
    </location>
</feature>
<dbReference type="PANTHER" id="PTHR10778:SF4">
    <property type="entry name" value="NUCLEOTIDE SUGAR TRANSPORTER SLC35B4"/>
    <property type="match status" value="1"/>
</dbReference>
<proteinExistence type="predicted"/>
<feature type="chain" id="PRO_5040161953" description="UAA transporter" evidence="8">
    <location>
        <begin position="24"/>
        <end position="392"/>
    </location>
</feature>
<keyword evidence="2" id="KW-0813">Transport</keyword>
<feature type="transmembrane region" description="Helical" evidence="7">
    <location>
        <begin position="143"/>
        <end position="162"/>
    </location>
</feature>
<dbReference type="GO" id="GO:0005462">
    <property type="term" value="F:UDP-N-acetylglucosamine transmembrane transporter activity"/>
    <property type="evidence" value="ECO:0007669"/>
    <property type="project" value="TreeGrafter"/>
</dbReference>
<comment type="caution">
    <text evidence="9">The sequence shown here is derived from an EMBL/GenBank/DDBJ whole genome shotgun (WGS) entry which is preliminary data.</text>
</comment>
<keyword evidence="4 7" id="KW-0812">Transmembrane</keyword>
<evidence type="ECO:0000256" key="5">
    <source>
        <dbReference type="ARBA" id="ARBA00022989"/>
    </source>
</evidence>
<feature type="transmembrane region" description="Helical" evidence="7">
    <location>
        <begin position="113"/>
        <end position="134"/>
    </location>
</feature>
<evidence type="ECO:0000256" key="7">
    <source>
        <dbReference type="SAM" id="Phobius"/>
    </source>
</evidence>
<accession>A0A9P6DTV2</accession>
<dbReference type="GO" id="GO:0005464">
    <property type="term" value="F:UDP-xylose transmembrane transporter activity"/>
    <property type="evidence" value="ECO:0007669"/>
    <property type="project" value="TreeGrafter"/>
</dbReference>
<evidence type="ECO:0000256" key="4">
    <source>
        <dbReference type="ARBA" id="ARBA00022692"/>
    </source>
</evidence>
<evidence type="ECO:0000256" key="6">
    <source>
        <dbReference type="ARBA" id="ARBA00023136"/>
    </source>
</evidence>
<evidence type="ECO:0000256" key="1">
    <source>
        <dbReference type="ARBA" id="ARBA00004127"/>
    </source>
</evidence>
<feature type="transmembrane region" description="Helical" evidence="7">
    <location>
        <begin position="329"/>
        <end position="349"/>
    </location>
</feature>
<dbReference type="SUPFAM" id="SSF103481">
    <property type="entry name" value="Multidrug resistance efflux transporter EmrE"/>
    <property type="match status" value="1"/>
</dbReference>
<keyword evidence="3" id="KW-0762">Sugar transport</keyword>
<keyword evidence="5 7" id="KW-1133">Transmembrane helix</keyword>
<evidence type="ECO:0000256" key="8">
    <source>
        <dbReference type="SAM" id="SignalP"/>
    </source>
</evidence>
<keyword evidence="6 7" id="KW-0472">Membrane</keyword>
<feature type="signal peptide" evidence="8">
    <location>
        <begin position="1"/>
        <end position="23"/>
    </location>
</feature>
<keyword evidence="10" id="KW-1185">Reference proteome</keyword>
<evidence type="ECO:0000256" key="2">
    <source>
        <dbReference type="ARBA" id="ARBA00022448"/>
    </source>
</evidence>
<dbReference type="InterPro" id="IPR037185">
    <property type="entry name" value="EmrE-like"/>
</dbReference>
<dbReference type="Pfam" id="PF08449">
    <property type="entry name" value="UAA"/>
    <property type="match status" value="1"/>
</dbReference>
<organism evidence="9 10">
    <name type="scientific">Hydnum rufescens UP504</name>
    <dbReference type="NCBI Taxonomy" id="1448309"/>
    <lineage>
        <taxon>Eukaryota</taxon>
        <taxon>Fungi</taxon>
        <taxon>Dikarya</taxon>
        <taxon>Basidiomycota</taxon>
        <taxon>Agaricomycotina</taxon>
        <taxon>Agaricomycetes</taxon>
        <taxon>Cantharellales</taxon>
        <taxon>Hydnaceae</taxon>
        <taxon>Hydnum</taxon>
    </lineage>
</organism>
<protein>
    <recommendedName>
        <fullName evidence="11">UAA transporter</fullName>
    </recommendedName>
</protein>
<gene>
    <name evidence="9" type="ORF">BS47DRAFT_1331355</name>
</gene>